<dbReference type="InterPro" id="IPR036719">
    <property type="entry name" value="Neuro-gated_channel_TM_sf"/>
</dbReference>
<evidence type="ECO:0000259" key="2">
    <source>
        <dbReference type="Pfam" id="PF02932"/>
    </source>
</evidence>
<dbReference type="WBParaSite" id="SBAD_0000401301-mRNA-1">
    <property type="protein sequence ID" value="SBAD_0000401301-mRNA-1"/>
    <property type="gene ID" value="SBAD_0000401301"/>
</dbReference>
<name>A0A183IJP6_9BILA</name>
<dbReference type="InterPro" id="IPR038050">
    <property type="entry name" value="Neuro_actylchol_rec"/>
</dbReference>
<feature type="transmembrane region" description="Helical" evidence="1">
    <location>
        <begin position="98"/>
        <end position="117"/>
    </location>
</feature>
<dbReference type="PANTHER" id="PTHR18945">
    <property type="entry name" value="NEUROTRANSMITTER GATED ION CHANNEL"/>
    <property type="match status" value="1"/>
</dbReference>
<dbReference type="SUPFAM" id="SSF90112">
    <property type="entry name" value="Neurotransmitter-gated ion-channel transmembrane pore"/>
    <property type="match status" value="1"/>
</dbReference>
<dbReference type="InterPro" id="IPR006028">
    <property type="entry name" value="GABAA/Glycine_rcpt"/>
</dbReference>
<keyword evidence="1" id="KW-1133">Transmembrane helix</keyword>
<dbReference type="InterPro" id="IPR006029">
    <property type="entry name" value="Neurotrans-gated_channel_TM"/>
</dbReference>
<keyword evidence="1" id="KW-0812">Transmembrane</keyword>
<keyword evidence="1" id="KW-0472">Membrane</keyword>
<feature type="domain" description="Neurotransmitter-gated ion-channel transmembrane" evidence="2">
    <location>
        <begin position="75"/>
        <end position="160"/>
    </location>
</feature>
<dbReference type="AlphaFoldDB" id="A0A183IJP6"/>
<dbReference type="GO" id="GO:0004888">
    <property type="term" value="F:transmembrane signaling receptor activity"/>
    <property type="evidence" value="ECO:0007669"/>
    <property type="project" value="InterPro"/>
</dbReference>
<dbReference type="InterPro" id="IPR006201">
    <property type="entry name" value="Neur_channel"/>
</dbReference>
<evidence type="ECO:0000313" key="3">
    <source>
        <dbReference type="WBParaSite" id="SBAD_0000401301-mRNA-1"/>
    </source>
</evidence>
<proteinExistence type="predicted"/>
<evidence type="ECO:0000256" key="1">
    <source>
        <dbReference type="SAM" id="Phobius"/>
    </source>
</evidence>
<feature type="transmembrane region" description="Helical" evidence="1">
    <location>
        <begin position="228"/>
        <end position="248"/>
    </location>
</feature>
<feature type="transmembrane region" description="Helical" evidence="1">
    <location>
        <begin position="71"/>
        <end position="91"/>
    </location>
</feature>
<dbReference type="GO" id="GO:0005230">
    <property type="term" value="F:extracellular ligand-gated monoatomic ion channel activity"/>
    <property type="evidence" value="ECO:0007669"/>
    <property type="project" value="UniProtKB-ARBA"/>
</dbReference>
<dbReference type="Pfam" id="PF02932">
    <property type="entry name" value="Neur_chan_memb"/>
    <property type="match status" value="1"/>
</dbReference>
<organism evidence="3">
    <name type="scientific">Soboliphyme baturini</name>
    <dbReference type="NCBI Taxonomy" id="241478"/>
    <lineage>
        <taxon>Eukaryota</taxon>
        <taxon>Metazoa</taxon>
        <taxon>Ecdysozoa</taxon>
        <taxon>Nematoda</taxon>
        <taxon>Enoplea</taxon>
        <taxon>Dorylaimia</taxon>
        <taxon>Dioctophymatida</taxon>
        <taxon>Dioctophymatoidea</taxon>
        <taxon>Soboliphymatidae</taxon>
        <taxon>Soboliphyme</taxon>
    </lineage>
</organism>
<protein>
    <submittedName>
        <fullName evidence="3">Neur_chan_memb domain-containing protein</fullName>
    </submittedName>
</protein>
<sequence length="255" mass="28885">LTLRVSDGLTVSDLVYVSQINTQSANLKAIALSDFYASGYSVVVRNKSVNEESFSEVVFCVGLKRRSGYCFLNLFIPATAVVTSSWTSLWLEDQTQFADIFSILLSIIFLSFSFNTVMPRVSYIKVMDIYLGACFIFAFLSLVKLIIVKMLHRQIQKRSKRTSISLLKSHPLLSDSCSSSSNSAERTVDSLDFQVDFLKHLHFDHPMFQTVHDCFWLGAKVFHIISQVFLPIAFGIFGFFYFAIFPNIDYSSITC</sequence>
<accession>A0A183IJP6</accession>
<dbReference type="GO" id="GO:0016020">
    <property type="term" value="C:membrane"/>
    <property type="evidence" value="ECO:0007669"/>
    <property type="project" value="InterPro"/>
</dbReference>
<dbReference type="PRINTS" id="PR00253">
    <property type="entry name" value="GABAARECEPTR"/>
</dbReference>
<reference evidence="3" key="1">
    <citation type="submission" date="2016-06" db="UniProtKB">
        <authorList>
            <consortium name="WormBaseParasite"/>
        </authorList>
    </citation>
    <scope>IDENTIFICATION</scope>
</reference>
<dbReference type="Gene3D" id="1.20.58.390">
    <property type="entry name" value="Neurotransmitter-gated ion-channel transmembrane domain"/>
    <property type="match status" value="1"/>
</dbReference>
<feature type="transmembrane region" description="Helical" evidence="1">
    <location>
        <begin position="129"/>
        <end position="151"/>
    </location>
</feature>